<feature type="compositionally biased region" description="Polar residues" evidence="2">
    <location>
        <begin position="4623"/>
        <end position="4639"/>
    </location>
</feature>
<dbReference type="Proteomes" id="UP001597058">
    <property type="component" value="Unassembled WGS sequence"/>
</dbReference>
<feature type="compositionally biased region" description="Low complexity" evidence="2">
    <location>
        <begin position="4613"/>
        <end position="4622"/>
    </location>
</feature>
<sequence>MAEFDDSQIRALGNRWIEAGHQLMDELRTMHGSVQSMAAAWTGKAGRAAQVVWNGGGQHNIFQETWETAQVLQEIGQAILDYADAVQQEVQEINRAHLFEGLVAIFGTILGLATFGIGGLLGRLVGLVGELAESIATTIARVGAAAAAVIGRISAFATDVIVNGAITLGIDSAAQAAAAAAVHKPVTVNLEGEGLSVALSAWMGAWMGGVDNYLVKPHLNPAGEVPHVEVPSVTPTPSPAASPHVSTSSIHLETPGLTVPTFGVDSLATKTTHAPEPGVGLGSSVIDTPRSSGAQGTGLNTPRAVSPAESGTVSTPSNTRPGTPSLDGGRDTSPRIIKDDPQLSPYGNAPAMVNPSKGQPGIPGASSAFLEPRPGTSSGPAPHDTITGGSGNSLDGPNVREGLPPAATPGAHVGGGREVASPGAAASREGVAREEAFPVTTSHGADVGAVRGAADGSGGGTATSVHGPGGAQETRTNRGAAGGGNATPEFAGRRPDADAAVPGGHAGADADPAQRVPWSGSEPSAYTPPPIKSAAELGISTPSHAAVEPQPGAISGGHPDTPVTSASASVHEPVAGGRSVAADGGDIPPLAARGGTPVHGDRDVVLSKPATARAGAHDEAGLATTTSRDGGSQPARGAMDSEIRGARDAAESGGGRDTLTSPQASGAGHETNVGVEARRSNGGAEGAGRRSEVDVAVRSSAPDSGVVRKADGVPQASRDGAGAGGSRPGTETSPTGNAPAKTRSSRDQHPAVDSPDEPAGPRDSVPGSHTSAAKEPDSALTESTASSASKSSANAHHDIGSDPTVHGDGRQSEPSGELGDRSHVTATDTQHATTHASGDGAGHDAAHDPGVPPHRESGADQASVGGMDHRSEADLSATAAALEQRDLNWQAFTWKQKYTTERYAEVESRVDQLDLDAAWKSAHDQYISVRDEPKLSFSGHDADEARFQWRNDITTALRLEMKDGLRLPDDVFERIIDTAKGNAYKYLVKADDFRTFIGDLHERVATYKTSRFGDDVDLPSLENLAVPRTYDHTLETYVMDVSKQHGRPGGPDYLGGKGAVREPFRHDPQNDFNYLEKYYFRMEDEFNKIYGEFFREAQTLAGPSRLVRDGIDDLLDPSSVKQELSYLVVRERDVSVTWDAQVAQLMLGEAEGVKSTPDTGFGENVKPASSPEDLASVSGQVWSQVERDIRFQLRNAYDSQFLPGFSKPRGEDLTRELLLGERFKKDTVLPRELMREGTVKETYFASQGEVSHDWTSAVADLRLHIEREDFIRAQLEAEKKYANEILADIGSLGDEAAQRVLGEYARAVRNEAGEFFTKWVDDGRVTAESVNWSGPREELRQSLPDRIQYEENLQGVVSDAAKEFHEIVGHPDGVEDLQLADSTRERLGGEFETDRVKAHVELYSDGHDADAWLAHQSNSEDVFATTLERLRSEPIPRSAPGRGDLGGVTGDDPAAPAGVKGPGDSEALTPDIAADGTGTALPPDHSAGSDPTSAEGHPVRSGDGAPSDHAQESLQVLDHHAPSALPSVSVRHQESGVSLLEHSPVGEGGTHSPASALADAVRERLQERGQSAVSDGDVRDVYERLAAADSEFEGLPTRLQVSAVAGRVVEQRTLLHMAQLQAEVRDQLAGVNHAPASDAEVRRSFELLVAAKPAVVQQPVKEQANAVVAGLGESLARAVRMLSGVRAEVDTVRRIDGELASELGAAFRGLDGAHRAREVADRLLEERALTPAAVKEVVEGRAVFARGQGPVRRVLDRLAGDKEFSELSVQERVDTVIAGVRAERELLRAVNAQRGGRDFLTADEVLPVHESMPRYVGEGFHGLELSARAAVVAARVEADRVQPFPSATPSHLLDALHGTAKGAGVVPEAVRSVVGGSDSASGVSQEAGPAGVELSVFVDEVRGQVRGRGQAEVSAAEVEDVYGRLVADDSAFGGMSARAQVAAVAGRLLEQRVELHLAGLQVEVRGRLAGRQYAPVSDVEVRRAFGRLVMATPALADQPVEAQADAVVAGLGESLARAVRVLSGGQVDVDTVRRIDGELASELGAAFWRLDAERRAGEVADRLLEERALSGVRDIVEGQAAFARGQGPVRRVLERLRQEPGGVFSTGSVEDQVRAVVAEVMAERELVRAVNETRDGRDFIPADEVLPVHEDVLQDLGDYYQQLSPEEQARLVTERIEIDRRVEAERAPAEAALRSKHVELAREAFRLLQGTGYDFTARDIDRAHKSLTGRSAEYSQLSLQGQAARIVRSLLNSQKRLETATNDALREWGRPLAGGDIHRIHKNLVEKLGREFRRKSATERGRMVAGWAVMERQLIREINSLRGGGSYQDSRILSVHEILLREYESFSQLPGKQRARLVAEYIEDERAEVVGKAAAGRPVPEAVRFGSDSASGVSQEAGPAGVELSVLVDEVRGQVRGRGQAEVSAAEVEDVYGRLVADDSAFGGMSARAQVAAVAGRLLEQRVELHLAGLQVEVRGRLAGRQYAPVSDVEVRRAFGRLVMATPALADQPVEAQADAVVAGLGESLARAVRVLSGGQVDVDTVRRIDGELASELGAAFWRLDAERRAGEVADRLLEERALSGVRDIVEGQAAFARGQGPVRRVLERLRQEPGGVFSTGSVEDQVRAVVAEVMAERELVRAVNETRDGRDFIPADEVLPVHEDLPEYAGEIFRRLPMETRAQIVALKVEADRTKSSYLSSPEDRALEVLHLLDQVEALNNTADHKDAVTQVPVGDSVAGSMPQTPRAADEEDDATAQHIGGSFTRSSAGEAGAQGSSTAQELEQAANAVLQEWGAEPLSGADVRRIHESLLQQLPEAFKEASVEEQALDIALQAQVDRNTTRIEQEAVSAASDTEVTAEEDQDSVRAWTDEERGPREAEPNETKGGLEQPSKGMQEFFNENTLPLLVRKRLKDEFSLKDEQVSGISDRVVLGAYRTLRMQTAFRRQDPVAKIGRIAARIVFLDPRLVGGAPRKSDAAPSALAAIPEDGGTSAVGKAPSSRGSRVVPVTPSLVPIGASLDEARPPWVDTALPPAPVASSVPQVQFSDGSQMPPYMAGNVDHWLRGLSPEVRERSFTFGHSRRELRGIDLALQTIIERLAANGATRPKYDGTRLLPQLNAALRRDPARLFADGARLVYKTARRRNLELRVELRPHGKWRQVEHAGNPVKVDSMRQFTSTSGQVATNAASWGLTPSLPLGVWSAVTNWWARFSVQVKFGKQMDYDLNKKTEIDDKTHTYDARPYLDDARYEFSLWDMAGNPVDVRGRPVRGAGQEAAKFGFSVHDGILVWLDRSLTSPLPLGEGAPPAELDMERIRPGFTVTEAYGPMGEIREWALEQLDGPGTSLAAAAARDFFSSANFHDMSPFLNSGEVVSPMLRGGRSGIDPLGFFSVRVKSGPAVLVSVAQDAAITHAVQSYVPNGRTFKTSRGVEVGVAAGPSFQVSDVTDSFGMRASAGANIALGSSSAHAIEFGATASKKIAVTAQGVETGLYWVTKEITVVAPHRSQGPIPEPAENASGHRTLRKPWPGWTQRPGTKTFRTWALERLSVAEARRVAQDGARVVPDAVAPLESGRQVPAAPAYLTESGPENLGMSRVEDITFADGASVRDLTALGGQQEETQTVTFLDHFRGALMQAINEKYPNLVALDGQLSPDDPRWRNSDHYETAVYNRMQVHKQLEKLRVASNLDVITTTGDVIALVRSLRFTSGEIYVRLSAKLTGRRYEGRKEGVWISHSKLAINGVSGQQDASHSVRGGIDASLQLRDASSGGMNGGPLETGTVFAGVKAGRNWGTASGYGVAAVREPKATGSGAVHRWSYGVVFTAEVGGYMQPRLRHVIPGASASAFVSGEQQVSLFDHADDLDPRAEVDASTPGVGQVFLSVPVEHMSSGSGAGTEEPPHVEEMTSTEARALVMGTLPPAQSVLEGYPYQVVSLTGSRALEESLRAVLREASGSSWKLTRLPAPMLSAALRRVELTSLNASFGATSGTRGVGMWGIMPTRLIMPRETFVVHRTSVEGPLIPLTPVMTIEAGATVGSLVQAVGHTSLTNSAVFGAQVTYSRSHSPLGPVGSYSAGIFPRIVDSSISEARTKFAYEETDLRHLGPHYLVAATSVKHELAAASGRLGERTYNSNLPASFDGVAGRRVTVPLGVYGHMRESDAYEHDVVRDHLGEVPRYAGGRKWRPLLATLPFASWPVNSLDTAGPVAQFLADLRKLGLAGADLEQLRRLVSDHIMPAVGKDTTGRGTSVPVRIGRWGSKSWELWLGKRKVRLRVTLSPVADHTGTFAGLGHSVSLNDYREAREAIDKTHSRSSGSMMGLAVSIAANTGNSVAGTAGPTYAQSTFSKYSAARTQTDGTVSASVVSMTGPYGEHTTEYALTLSVEVTGVEGEGKQRDISFKTEVGGLTERFPLSLMRPESSSLQQEPSSAEFPETYDIRRADDVARAAIVKRRWHKLQPLNGRAAGKPFTMPQEGYVVRGIIGRKNLEDAIILALGAAYHPPLALPQRGPIDKTLLQRAMDTPLTRPGTAAAQNLENATSHLALTAFYGQTLEPEGYKASVSVRSTFGGADGQVMLLSKPDFSRAQILTVADDMHFNRFNQEVSASGTSFGRVGLTDRTLDAGPAVTTGAAGTSQLGTGPATQASGGATMHLSGQSLTSASAAPGGGQRAFLLAVPTEFAIEASVHHYVADSKVLRLARSPFGAVQRTPQVLQTEATVLAWVSLEQAANLGVTQRAFPAAVAESWDTVNQLQNSFVDADKTYWDVRRNAGGAALAAKLGELEAQVRDVTARTDAEVEDAARALAVLREDEAEHEGWEEERARQIEEAIARLAAARLDAQERVTAVSRERDHAQAELDRVKAQLQELQKTAERFVDLLADAREQADRLTREHHRTAVGGDQAVYTAESERQDRRGSQLYSADHAAPPHLESTGENEWMFDTVTKPGVLIATLPDKSSQVFDLLQPSGQGNRFYAAVLAAGGFRSDDPIQLAKRTSRISGLLQRADLDLDPDAVFTVSDLENTFPQIFAADPGLREHIHKSGGQLPRPVFMQLVSEPKQRAALFSLHLKNSNRWDSATAAAAASLVVAHLPLPKDLIVVEESGSYRYYSRGGADQTDTGIPLIVYRRGDAYLAAIPGKRLQKAAQPAPAQQGDALANDLSPEERRKQEIRDGKRPQREVPNEDTHSQPIARHDEAPIDLSEALDEAVRMEPSLRGLDTAYVKRALEIWSRTPKTLPTMGTDARAQAERTEWYGGLASVARTLRDQGETAAQEKAKTLAFGSESGNVQVRGGAAPQEEVLGETSGSASDISWPGAEVSSPLTGTRWEASAASQLPVRVVRHANRIKAGTLGLDDQLMASLAAPNLEASARGELLAEATGQVLKKLGHYRPADNNELFIDEVNLTHLVGMATIAQQLANTFKHRVHVVWAQDQDPVRICPDEEE</sequence>
<gene>
    <name evidence="3" type="ORF">ACFQ5X_36140</name>
</gene>
<proteinExistence type="predicted"/>
<feature type="compositionally biased region" description="Low complexity" evidence="2">
    <location>
        <begin position="778"/>
        <end position="794"/>
    </location>
</feature>
<dbReference type="Gene3D" id="1.10.287.1060">
    <property type="entry name" value="ESAT-6-like"/>
    <property type="match status" value="1"/>
</dbReference>
<feature type="compositionally biased region" description="Low complexity" evidence="2">
    <location>
        <begin position="5129"/>
        <end position="5138"/>
    </location>
</feature>
<evidence type="ECO:0000256" key="2">
    <source>
        <dbReference type="SAM" id="MobiDB-lite"/>
    </source>
</evidence>
<reference evidence="4" key="1">
    <citation type="journal article" date="2019" name="Int. J. Syst. Evol. Microbiol.">
        <title>The Global Catalogue of Microorganisms (GCM) 10K type strain sequencing project: providing services to taxonomists for standard genome sequencing and annotation.</title>
        <authorList>
            <consortium name="The Broad Institute Genomics Platform"/>
            <consortium name="The Broad Institute Genome Sequencing Center for Infectious Disease"/>
            <person name="Wu L."/>
            <person name="Ma J."/>
        </authorList>
    </citation>
    <scope>NUCLEOTIDE SEQUENCE [LARGE SCALE GENOMIC DNA]</scope>
    <source>
        <strain evidence="4">CGMCC 4.7020</strain>
    </source>
</reference>
<evidence type="ECO:0000313" key="3">
    <source>
        <dbReference type="EMBL" id="MFD1311231.1"/>
    </source>
</evidence>
<dbReference type="SUPFAM" id="SSF140453">
    <property type="entry name" value="EsxAB dimer-like"/>
    <property type="match status" value="1"/>
</dbReference>
<feature type="region of interest" description="Disordered" evidence="2">
    <location>
        <begin position="4613"/>
        <end position="4639"/>
    </location>
</feature>
<dbReference type="RefSeq" id="WP_381330102.1">
    <property type="nucleotide sequence ID" value="NZ_JBHTMM010000072.1"/>
</dbReference>
<evidence type="ECO:0000256" key="1">
    <source>
        <dbReference type="SAM" id="Coils"/>
    </source>
</evidence>
<keyword evidence="1" id="KW-0175">Coiled coil</keyword>
<feature type="region of interest" description="Disordered" evidence="2">
    <location>
        <begin position="1431"/>
        <end position="1509"/>
    </location>
</feature>
<organism evidence="3 4">
    <name type="scientific">Streptomyces kaempferi</name>
    <dbReference type="NCBI Taxonomy" id="333725"/>
    <lineage>
        <taxon>Bacteria</taxon>
        <taxon>Bacillati</taxon>
        <taxon>Actinomycetota</taxon>
        <taxon>Actinomycetes</taxon>
        <taxon>Kitasatosporales</taxon>
        <taxon>Streptomycetaceae</taxon>
        <taxon>Streptomyces</taxon>
    </lineage>
</organism>
<feature type="compositionally biased region" description="Basic and acidic residues" evidence="2">
    <location>
        <begin position="841"/>
        <end position="858"/>
    </location>
</feature>
<dbReference type="EMBL" id="JBHTMM010000072">
    <property type="protein sequence ID" value="MFD1311231.1"/>
    <property type="molecule type" value="Genomic_DNA"/>
</dbReference>
<protein>
    <recommendedName>
        <fullName evidence="5">Papain fold toxin 1, glutamine deamidase</fullName>
    </recommendedName>
</protein>
<feature type="region of interest" description="Disordered" evidence="2">
    <location>
        <begin position="2721"/>
        <end position="2778"/>
    </location>
</feature>
<keyword evidence="4" id="KW-1185">Reference proteome</keyword>
<feature type="compositionally biased region" description="Basic and acidic residues" evidence="2">
    <location>
        <begin position="2866"/>
        <end position="2880"/>
    </location>
</feature>
<dbReference type="InterPro" id="IPR036689">
    <property type="entry name" value="ESAT-6-like_sf"/>
</dbReference>
<feature type="region of interest" description="Disordered" evidence="2">
    <location>
        <begin position="229"/>
        <end position="251"/>
    </location>
</feature>
<feature type="region of interest" description="Disordered" evidence="2">
    <location>
        <begin position="3499"/>
        <end position="3528"/>
    </location>
</feature>
<feature type="compositionally biased region" description="Polar residues" evidence="2">
    <location>
        <begin position="285"/>
        <end position="300"/>
    </location>
</feature>
<feature type="region of interest" description="Disordered" evidence="2">
    <location>
        <begin position="5129"/>
        <end position="5182"/>
    </location>
</feature>
<feature type="compositionally biased region" description="Polar residues" evidence="2">
    <location>
        <begin position="309"/>
        <end position="322"/>
    </location>
</feature>
<evidence type="ECO:0008006" key="5">
    <source>
        <dbReference type="Google" id="ProtNLM"/>
    </source>
</evidence>
<feature type="compositionally biased region" description="Low complexity" evidence="2">
    <location>
        <begin position="2764"/>
        <end position="2777"/>
    </location>
</feature>
<feature type="region of interest" description="Disordered" evidence="2">
    <location>
        <begin position="1528"/>
        <end position="1554"/>
    </location>
</feature>
<feature type="compositionally biased region" description="Low complexity" evidence="2">
    <location>
        <begin position="498"/>
        <end position="513"/>
    </location>
</feature>
<feature type="region of interest" description="Disordered" evidence="2">
    <location>
        <begin position="2845"/>
        <end position="2890"/>
    </location>
</feature>
<feature type="compositionally biased region" description="Basic and acidic residues" evidence="2">
    <location>
        <begin position="5148"/>
        <end position="5182"/>
    </location>
</feature>
<evidence type="ECO:0000313" key="4">
    <source>
        <dbReference type="Proteomes" id="UP001597058"/>
    </source>
</evidence>
<feature type="compositionally biased region" description="Basic and acidic residues" evidence="2">
    <location>
        <begin position="639"/>
        <end position="650"/>
    </location>
</feature>
<feature type="coiled-coil region" evidence="1">
    <location>
        <begin position="4788"/>
        <end position="4879"/>
    </location>
</feature>
<name>A0ABW3XQU8_9ACTN</name>
<feature type="compositionally biased region" description="Basic and acidic residues" evidence="2">
    <location>
        <begin position="795"/>
        <end position="811"/>
    </location>
</feature>
<feature type="compositionally biased region" description="Low complexity" evidence="2">
    <location>
        <begin position="824"/>
        <end position="838"/>
    </location>
</feature>
<accession>A0ABW3XQU8</accession>
<comment type="caution">
    <text evidence="3">The sequence shown here is derived from an EMBL/GenBank/DDBJ whole genome shotgun (WGS) entry which is preliminary data.</text>
</comment>
<feature type="region of interest" description="Disordered" evidence="2">
    <location>
        <begin position="269"/>
        <end position="871"/>
    </location>
</feature>
<feature type="compositionally biased region" description="Basic and acidic residues" evidence="2">
    <location>
        <begin position="328"/>
        <end position="341"/>
    </location>
</feature>
<feature type="compositionally biased region" description="Low complexity" evidence="2">
    <location>
        <begin position="444"/>
        <end position="454"/>
    </location>
</feature>